<protein>
    <submittedName>
        <fullName evidence="2">Uncharacterized protein</fullName>
    </submittedName>
</protein>
<keyword evidence="1" id="KW-1133">Transmembrane helix</keyword>
<dbReference type="AlphaFoldDB" id="A0A7S4HPI9"/>
<feature type="transmembrane region" description="Helical" evidence="1">
    <location>
        <begin position="16"/>
        <end position="37"/>
    </location>
</feature>
<dbReference type="Pfam" id="PF16029">
    <property type="entry name" value="DUF4787"/>
    <property type="match status" value="1"/>
</dbReference>
<evidence type="ECO:0000313" key="2">
    <source>
        <dbReference type="EMBL" id="CAE2205426.1"/>
    </source>
</evidence>
<name>A0A7S4HPI9_9STRA</name>
<gene>
    <name evidence="2" type="ORF">OAUR00152_LOCUS2449</name>
</gene>
<dbReference type="InterPro" id="IPR031985">
    <property type="entry name" value="DUF4787"/>
</dbReference>
<keyword evidence="1" id="KW-0812">Transmembrane</keyword>
<accession>A0A7S4HPI9</accession>
<reference evidence="2" key="1">
    <citation type="submission" date="2021-01" db="EMBL/GenBank/DDBJ databases">
        <authorList>
            <person name="Corre E."/>
            <person name="Pelletier E."/>
            <person name="Niang G."/>
            <person name="Scheremetjew M."/>
            <person name="Finn R."/>
            <person name="Kale V."/>
            <person name="Holt S."/>
            <person name="Cochrane G."/>
            <person name="Meng A."/>
            <person name="Brown T."/>
            <person name="Cohen L."/>
        </authorList>
    </citation>
    <scope>NUCLEOTIDE SEQUENCE</scope>
    <source>
        <strain evidence="2">Isolate 1302-5</strain>
    </source>
</reference>
<dbReference type="EMBL" id="HBKQ01003536">
    <property type="protein sequence ID" value="CAE2205426.1"/>
    <property type="molecule type" value="Transcribed_RNA"/>
</dbReference>
<dbReference type="PANTHER" id="PTHR35455:SF1">
    <property type="entry name" value="AGAP005842-PA"/>
    <property type="match status" value="1"/>
</dbReference>
<organism evidence="2">
    <name type="scientific">Odontella aurita</name>
    <dbReference type="NCBI Taxonomy" id="265563"/>
    <lineage>
        <taxon>Eukaryota</taxon>
        <taxon>Sar</taxon>
        <taxon>Stramenopiles</taxon>
        <taxon>Ochrophyta</taxon>
        <taxon>Bacillariophyta</taxon>
        <taxon>Mediophyceae</taxon>
        <taxon>Biddulphiophycidae</taxon>
        <taxon>Eupodiscales</taxon>
        <taxon>Odontellaceae</taxon>
        <taxon>Odontella</taxon>
    </lineage>
</organism>
<dbReference type="PANTHER" id="PTHR35455">
    <property type="entry name" value="UNNAMED PRODUCT"/>
    <property type="match status" value="1"/>
</dbReference>
<proteinExistence type="predicted"/>
<keyword evidence="1" id="KW-0472">Membrane</keyword>
<sequence length="126" mass="14097">MVTPAALSSSPTQSRYLLLVVKILLVLLILLILPKLVDGKPSQGKKRRKLDRRYLDVLSACETGLQCGGMIYEESLPCVTECLSNECHGKVYGNSPLELGEVDEKRYKEFEACAKRELREAARRGK</sequence>
<evidence type="ECO:0000256" key="1">
    <source>
        <dbReference type="SAM" id="Phobius"/>
    </source>
</evidence>